<dbReference type="PROSITE" id="PS51194">
    <property type="entry name" value="HELICASE_CTER"/>
    <property type="match status" value="1"/>
</dbReference>
<name>A0A0D0BBU8_9AGAR</name>
<dbReference type="OrthoDB" id="448448at2759"/>
<dbReference type="GO" id="GO:0008094">
    <property type="term" value="F:ATP-dependent activity, acting on DNA"/>
    <property type="evidence" value="ECO:0007669"/>
    <property type="project" value="TreeGrafter"/>
</dbReference>
<dbReference type="CDD" id="cd18793">
    <property type="entry name" value="SF2_C_SNF"/>
    <property type="match status" value="1"/>
</dbReference>
<organism evidence="5 6">
    <name type="scientific">Collybiopsis luxurians FD-317 M1</name>
    <dbReference type="NCBI Taxonomy" id="944289"/>
    <lineage>
        <taxon>Eukaryota</taxon>
        <taxon>Fungi</taxon>
        <taxon>Dikarya</taxon>
        <taxon>Basidiomycota</taxon>
        <taxon>Agaricomycotina</taxon>
        <taxon>Agaricomycetes</taxon>
        <taxon>Agaricomycetidae</taxon>
        <taxon>Agaricales</taxon>
        <taxon>Marasmiineae</taxon>
        <taxon>Omphalotaceae</taxon>
        <taxon>Collybiopsis</taxon>
        <taxon>Collybiopsis luxurians</taxon>
    </lineage>
</organism>
<evidence type="ECO:0000256" key="1">
    <source>
        <dbReference type="ARBA" id="ARBA00022741"/>
    </source>
</evidence>
<dbReference type="Gene3D" id="3.40.50.300">
    <property type="entry name" value="P-loop containing nucleotide triphosphate hydrolases"/>
    <property type="match status" value="1"/>
</dbReference>
<feature type="non-terminal residue" evidence="5">
    <location>
        <position position="126"/>
    </location>
</feature>
<evidence type="ECO:0000256" key="2">
    <source>
        <dbReference type="ARBA" id="ARBA00022801"/>
    </source>
</evidence>
<keyword evidence="1" id="KW-0547">Nucleotide-binding</keyword>
<reference evidence="5 6" key="1">
    <citation type="submission" date="2014-04" db="EMBL/GenBank/DDBJ databases">
        <title>Evolutionary Origins and Diversification of the Mycorrhizal Mutualists.</title>
        <authorList>
            <consortium name="DOE Joint Genome Institute"/>
            <consortium name="Mycorrhizal Genomics Consortium"/>
            <person name="Kohler A."/>
            <person name="Kuo A."/>
            <person name="Nagy L.G."/>
            <person name="Floudas D."/>
            <person name="Copeland A."/>
            <person name="Barry K.W."/>
            <person name="Cichocki N."/>
            <person name="Veneault-Fourrey C."/>
            <person name="LaButti K."/>
            <person name="Lindquist E.A."/>
            <person name="Lipzen A."/>
            <person name="Lundell T."/>
            <person name="Morin E."/>
            <person name="Murat C."/>
            <person name="Riley R."/>
            <person name="Ohm R."/>
            <person name="Sun H."/>
            <person name="Tunlid A."/>
            <person name="Henrissat B."/>
            <person name="Grigoriev I.V."/>
            <person name="Hibbett D.S."/>
            <person name="Martin F."/>
        </authorList>
    </citation>
    <scope>NUCLEOTIDE SEQUENCE [LARGE SCALE GENOMIC DNA]</scope>
    <source>
        <strain evidence="5 6">FD-317 M1</strain>
    </source>
</reference>
<protein>
    <recommendedName>
        <fullName evidence="4">Helicase C-terminal domain-containing protein</fullName>
    </recommendedName>
</protein>
<feature type="non-terminal residue" evidence="5">
    <location>
        <position position="1"/>
    </location>
</feature>
<keyword evidence="2" id="KW-0378">Hydrolase</keyword>
<dbReference type="Pfam" id="PF00271">
    <property type="entry name" value="Helicase_C"/>
    <property type="match status" value="1"/>
</dbReference>
<keyword evidence="3" id="KW-0067">ATP-binding</keyword>
<dbReference type="SUPFAM" id="SSF52540">
    <property type="entry name" value="P-loop containing nucleoside triphosphate hydrolases"/>
    <property type="match status" value="1"/>
</dbReference>
<dbReference type="HOGENOM" id="CLU_000315_30_1_1"/>
<dbReference type="PANTHER" id="PTHR45626">
    <property type="entry name" value="TRANSCRIPTION TERMINATION FACTOR 2-RELATED"/>
    <property type="match status" value="1"/>
</dbReference>
<dbReference type="InterPro" id="IPR050628">
    <property type="entry name" value="SNF2_RAD54_helicase_TF"/>
</dbReference>
<evidence type="ECO:0000313" key="6">
    <source>
        <dbReference type="Proteomes" id="UP000053593"/>
    </source>
</evidence>
<dbReference type="GO" id="GO:0005634">
    <property type="term" value="C:nucleus"/>
    <property type="evidence" value="ECO:0007669"/>
    <property type="project" value="TreeGrafter"/>
</dbReference>
<dbReference type="GO" id="GO:0016787">
    <property type="term" value="F:hydrolase activity"/>
    <property type="evidence" value="ECO:0007669"/>
    <property type="project" value="UniProtKB-KW"/>
</dbReference>
<dbReference type="InterPro" id="IPR027417">
    <property type="entry name" value="P-loop_NTPase"/>
</dbReference>
<gene>
    <name evidence="5" type="ORF">GYMLUDRAFT_103615</name>
</gene>
<dbReference type="InterPro" id="IPR049730">
    <property type="entry name" value="SNF2/RAD54-like_C"/>
</dbReference>
<dbReference type="Proteomes" id="UP000053593">
    <property type="component" value="Unassembled WGS sequence"/>
</dbReference>
<keyword evidence="6" id="KW-1185">Reference proteome</keyword>
<dbReference type="SMART" id="SM00490">
    <property type="entry name" value="HELICc"/>
    <property type="match status" value="1"/>
</dbReference>
<sequence>GNEKTAIFSQFTSVLDVIQPFLSREGITYARLDGTMNMNQRKETLNTIRTVWSTTVVLVSLMAGGIGIDLSACNNVIMFDLWWNPAIEEQAVSHAHRMGQKRMVHVYKLVTTGTVERRMLEVRMIR</sequence>
<accession>A0A0D0BBU8</accession>
<evidence type="ECO:0000259" key="4">
    <source>
        <dbReference type="PROSITE" id="PS51194"/>
    </source>
</evidence>
<dbReference type="InterPro" id="IPR001650">
    <property type="entry name" value="Helicase_C-like"/>
</dbReference>
<evidence type="ECO:0000313" key="5">
    <source>
        <dbReference type="EMBL" id="KIK51851.1"/>
    </source>
</evidence>
<proteinExistence type="predicted"/>
<dbReference type="EMBL" id="KN834853">
    <property type="protein sequence ID" value="KIK51851.1"/>
    <property type="molecule type" value="Genomic_DNA"/>
</dbReference>
<feature type="domain" description="Helicase C-terminal" evidence="4">
    <location>
        <begin position="1"/>
        <end position="126"/>
    </location>
</feature>
<dbReference type="PANTHER" id="PTHR45626:SF14">
    <property type="entry name" value="ATP-DEPENDENT DNA HELICASE (EUROFUNG)"/>
    <property type="match status" value="1"/>
</dbReference>
<dbReference type="AlphaFoldDB" id="A0A0D0BBU8"/>
<dbReference type="GO" id="GO:0005524">
    <property type="term" value="F:ATP binding"/>
    <property type="evidence" value="ECO:0007669"/>
    <property type="project" value="UniProtKB-KW"/>
</dbReference>
<evidence type="ECO:0000256" key="3">
    <source>
        <dbReference type="ARBA" id="ARBA00022840"/>
    </source>
</evidence>
<dbReference type="GO" id="GO:0006281">
    <property type="term" value="P:DNA repair"/>
    <property type="evidence" value="ECO:0007669"/>
    <property type="project" value="TreeGrafter"/>
</dbReference>